<feature type="compositionally biased region" description="Basic and acidic residues" evidence="5">
    <location>
        <begin position="1"/>
        <end position="10"/>
    </location>
</feature>
<protein>
    <submittedName>
        <fullName evidence="8">DUF1049 domain-containing protein</fullName>
    </submittedName>
</protein>
<dbReference type="RefSeq" id="WP_416372537.1">
    <property type="nucleotide sequence ID" value="NZ_DAITTW010000040.1"/>
</dbReference>
<accession>A0A3D4SXK2</accession>
<sequence>MVTMAKKEPTTADTPTPTTTTDRGTSTTAPAPEAASGSAPEKGSASADSTAGRRKVRSSLAGSTWVALIIGALILVLLLVFILQNMDTVTLHMFAWQWNFPIGVGMLIAAVGGALVMASVGVVRIVQLRRQVAK</sequence>
<feature type="domain" description="Lipopolysaccharide assembly protein A" evidence="7">
    <location>
        <begin position="84"/>
        <end position="133"/>
    </location>
</feature>
<organism evidence="8 9">
    <name type="scientific">Corynebacterium nuruki</name>
    <dbReference type="NCBI Taxonomy" id="1032851"/>
    <lineage>
        <taxon>Bacteria</taxon>
        <taxon>Bacillati</taxon>
        <taxon>Actinomycetota</taxon>
        <taxon>Actinomycetes</taxon>
        <taxon>Mycobacteriales</taxon>
        <taxon>Corynebacteriaceae</taxon>
        <taxon>Corynebacterium</taxon>
    </lineage>
</organism>
<feature type="region of interest" description="Disordered" evidence="5">
    <location>
        <begin position="1"/>
        <end position="53"/>
    </location>
</feature>
<feature type="transmembrane region" description="Helical" evidence="6">
    <location>
        <begin position="60"/>
        <end position="82"/>
    </location>
</feature>
<evidence type="ECO:0000313" key="9">
    <source>
        <dbReference type="Proteomes" id="UP000261739"/>
    </source>
</evidence>
<evidence type="ECO:0000256" key="6">
    <source>
        <dbReference type="SAM" id="Phobius"/>
    </source>
</evidence>
<keyword evidence="4 6" id="KW-0472">Membrane</keyword>
<evidence type="ECO:0000256" key="2">
    <source>
        <dbReference type="ARBA" id="ARBA00022692"/>
    </source>
</evidence>
<proteinExistence type="predicted"/>
<dbReference type="InterPro" id="IPR010445">
    <property type="entry name" value="LapA_dom"/>
</dbReference>
<evidence type="ECO:0000256" key="4">
    <source>
        <dbReference type="ARBA" id="ARBA00023136"/>
    </source>
</evidence>
<feature type="transmembrane region" description="Helical" evidence="6">
    <location>
        <begin position="102"/>
        <end position="126"/>
    </location>
</feature>
<dbReference type="GO" id="GO:0005886">
    <property type="term" value="C:plasma membrane"/>
    <property type="evidence" value="ECO:0007669"/>
    <property type="project" value="InterPro"/>
</dbReference>
<dbReference type="Pfam" id="PF06305">
    <property type="entry name" value="LapA_dom"/>
    <property type="match status" value="1"/>
</dbReference>
<evidence type="ECO:0000256" key="3">
    <source>
        <dbReference type="ARBA" id="ARBA00022989"/>
    </source>
</evidence>
<evidence type="ECO:0000256" key="1">
    <source>
        <dbReference type="ARBA" id="ARBA00022475"/>
    </source>
</evidence>
<keyword evidence="3 6" id="KW-1133">Transmembrane helix</keyword>
<name>A0A3D4SXK2_9CORY</name>
<feature type="compositionally biased region" description="Low complexity" evidence="5">
    <location>
        <begin position="11"/>
        <end position="41"/>
    </location>
</feature>
<reference evidence="8 9" key="1">
    <citation type="journal article" date="2018" name="Nat. Biotechnol.">
        <title>A standardized bacterial taxonomy based on genome phylogeny substantially revises the tree of life.</title>
        <authorList>
            <person name="Parks D.H."/>
            <person name="Chuvochina M."/>
            <person name="Waite D.W."/>
            <person name="Rinke C."/>
            <person name="Skarshewski A."/>
            <person name="Chaumeil P.A."/>
            <person name="Hugenholtz P."/>
        </authorList>
    </citation>
    <scope>NUCLEOTIDE SEQUENCE [LARGE SCALE GENOMIC DNA]</scope>
    <source>
        <strain evidence="8">UBA11247</strain>
    </source>
</reference>
<dbReference type="Proteomes" id="UP000261739">
    <property type="component" value="Unassembled WGS sequence"/>
</dbReference>
<dbReference type="EMBL" id="DQID01000120">
    <property type="protein sequence ID" value="HCT14013.1"/>
    <property type="molecule type" value="Genomic_DNA"/>
</dbReference>
<gene>
    <name evidence="8" type="ORF">DIW82_04235</name>
</gene>
<keyword evidence="2 6" id="KW-0812">Transmembrane</keyword>
<comment type="caution">
    <text evidence="8">The sequence shown here is derived from an EMBL/GenBank/DDBJ whole genome shotgun (WGS) entry which is preliminary data.</text>
</comment>
<keyword evidence="1" id="KW-1003">Cell membrane</keyword>
<evidence type="ECO:0000313" key="8">
    <source>
        <dbReference type="EMBL" id="HCT14013.1"/>
    </source>
</evidence>
<evidence type="ECO:0000259" key="7">
    <source>
        <dbReference type="Pfam" id="PF06305"/>
    </source>
</evidence>
<evidence type="ECO:0000256" key="5">
    <source>
        <dbReference type="SAM" id="MobiDB-lite"/>
    </source>
</evidence>
<dbReference type="STRING" id="863239.GCA_000213935_02438"/>
<dbReference type="AlphaFoldDB" id="A0A3D4SXK2"/>